<comment type="caution">
    <text evidence="1">The sequence shown here is derived from an EMBL/GenBank/DDBJ whole genome shotgun (WGS) entry which is preliminary data.</text>
</comment>
<gene>
    <name evidence="1" type="ORF">GCM10007872_09250</name>
</gene>
<evidence type="ECO:0000313" key="1">
    <source>
        <dbReference type="EMBL" id="GLQ84017.1"/>
    </source>
</evidence>
<dbReference type="EMBL" id="BSNZ01000006">
    <property type="protein sequence ID" value="GLQ84017.1"/>
    <property type="molecule type" value="Genomic_DNA"/>
</dbReference>
<proteinExistence type="predicted"/>
<protein>
    <recommendedName>
        <fullName evidence="3">Transposase IS4-like domain-containing protein</fullName>
    </recommendedName>
</protein>
<evidence type="ECO:0000313" key="2">
    <source>
        <dbReference type="Proteomes" id="UP001156708"/>
    </source>
</evidence>
<dbReference type="Proteomes" id="UP001156708">
    <property type="component" value="Unassembled WGS sequence"/>
</dbReference>
<dbReference type="AlphaFoldDB" id="A0AA37SDW3"/>
<accession>A0AA37SDW3</accession>
<evidence type="ECO:0008006" key="3">
    <source>
        <dbReference type="Google" id="ProtNLM"/>
    </source>
</evidence>
<organism evidence="1 2">
    <name type="scientific">Gluconobacter sphaericus NBRC 12467</name>
    <dbReference type="NCBI Taxonomy" id="1307951"/>
    <lineage>
        <taxon>Bacteria</taxon>
        <taxon>Pseudomonadati</taxon>
        <taxon>Pseudomonadota</taxon>
        <taxon>Alphaproteobacteria</taxon>
        <taxon>Acetobacterales</taxon>
        <taxon>Acetobacteraceae</taxon>
        <taxon>Gluconobacter</taxon>
    </lineage>
</organism>
<sequence length="108" mass="12071">MPSSDLAIPFLGYKSHVSIDRGYRFIRKWKTTHAAASNSARLREGLLDKTNTASGVLADTAYRSKVNEDFMEKQGFVSKVHRKKTASQTDATAYPEIQCRKVCDPISC</sequence>
<reference evidence="2" key="1">
    <citation type="journal article" date="2019" name="Int. J. Syst. Evol. Microbiol.">
        <title>The Global Catalogue of Microorganisms (GCM) 10K type strain sequencing project: providing services to taxonomists for standard genome sequencing and annotation.</title>
        <authorList>
            <consortium name="The Broad Institute Genomics Platform"/>
            <consortium name="The Broad Institute Genome Sequencing Center for Infectious Disease"/>
            <person name="Wu L."/>
            <person name="Ma J."/>
        </authorList>
    </citation>
    <scope>NUCLEOTIDE SEQUENCE [LARGE SCALE GENOMIC DNA]</scope>
    <source>
        <strain evidence="2">NBRC 12467</strain>
    </source>
</reference>
<name>A0AA37SDW3_9PROT</name>
<keyword evidence="2" id="KW-1185">Reference proteome</keyword>